<evidence type="ECO:0000313" key="2">
    <source>
        <dbReference type="EMBL" id="TIH09943.1"/>
    </source>
</evidence>
<proteinExistence type="predicted"/>
<dbReference type="AlphaFoldDB" id="A0A4T1ZZ87"/>
<dbReference type="PANTHER" id="PTHR38834">
    <property type="entry name" value="PERIPLASMIC SUBSTRATE BINDING PROTEIN FAMILY 3"/>
    <property type="match status" value="1"/>
</dbReference>
<dbReference type="OrthoDB" id="8587856at2"/>
<reference evidence="2 3" key="1">
    <citation type="submission" date="2018-10" db="EMBL/GenBank/DDBJ databases">
        <title>Pseudomonas leptonychotis sp. nov., isolated from Weddell seals in Antarctica.</title>
        <authorList>
            <person name="Novakova D."/>
            <person name="Svec P."/>
            <person name="Kralova S."/>
            <person name="Kristofova L."/>
            <person name="Zeman M."/>
            <person name="Pantucek R."/>
            <person name="Maslanova I."/>
            <person name="Sedlacek I."/>
        </authorList>
    </citation>
    <scope>NUCLEOTIDE SEQUENCE [LARGE SCALE GENOMIC DNA]</scope>
    <source>
        <strain evidence="2 3">CCM 8849</strain>
    </source>
</reference>
<keyword evidence="3" id="KW-1185">Reference proteome</keyword>
<dbReference type="SMART" id="SM00062">
    <property type="entry name" value="PBPb"/>
    <property type="match status" value="1"/>
</dbReference>
<evidence type="ECO:0000313" key="3">
    <source>
        <dbReference type="Proteomes" id="UP000307541"/>
    </source>
</evidence>
<dbReference type="PANTHER" id="PTHR38834:SF3">
    <property type="entry name" value="SOLUTE-BINDING PROTEIN FAMILY 3_N-TERMINAL DOMAIN-CONTAINING PROTEIN"/>
    <property type="match status" value="1"/>
</dbReference>
<dbReference type="Proteomes" id="UP000307541">
    <property type="component" value="Unassembled WGS sequence"/>
</dbReference>
<organism evidence="2 3">
    <name type="scientific">Pseudomonas leptonychotis</name>
    <dbReference type="NCBI Taxonomy" id="2448482"/>
    <lineage>
        <taxon>Bacteria</taxon>
        <taxon>Pseudomonadati</taxon>
        <taxon>Pseudomonadota</taxon>
        <taxon>Gammaproteobacteria</taxon>
        <taxon>Pseudomonadales</taxon>
        <taxon>Pseudomonadaceae</taxon>
        <taxon>Pseudomonas</taxon>
    </lineage>
</organism>
<evidence type="ECO:0000259" key="1">
    <source>
        <dbReference type="SMART" id="SM00062"/>
    </source>
</evidence>
<dbReference type="SUPFAM" id="SSF53850">
    <property type="entry name" value="Periplasmic binding protein-like II"/>
    <property type="match status" value="1"/>
</dbReference>
<dbReference type="EMBL" id="RFLV01000001">
    <property type="protein sequence ID" value="TIH09943.1"/>
    <property type="molecule type" value="Genomic_DNA"/>
</dbReference>
<protein>
    <submittedName>
        <fullName evidence="2">ABC transporter substrate-binding protein</fullName>
    </submittedName>
</protein>
<gene>
    <name evidence="2" type="ORF">D8779_04420</name>
</gene>
<dbReference type="RefSeq" id="WP_136663245.1">
    <property type="nucleotide sequence ID" value="NZ_CP173421.1"/>
</dbReference>
<dbReference type="Pfam" id="PF00497">
    <property type="entry name" value="SBP_bac_3"/>
    <property type="match status" value="1"/>
</dbReference>
<name>A0A4T1ZZ87_9PSED</name>
<accession>A0A4T1ZZ87</accession>
<sequence length="253" mass="28977">MTLRLLIGMLLLSCGTALLAAELRLYTEDYRPMSFIDKGELTGMAVEVVELLVQRTGQETRIELVPWTRGYQQVQHEANSGLFSTVRTAKRDPLFQWVGPIAVGHTSFYARRGSGLKVRTLQEVERLQSVAVPKQWYSYEYLSDRGLKNLYGVPTPQQMTKMFKHGRVALLVANNLTLDEMLAEQGMRREEVELQFTFMDNSAYIAFSKNTDPQLVQRWQQALEQATRDGSLQRIQQRWFSEPYKVPGIAPTP</sequence>
<dbReference type="Gene3D" id="3.40.190.10">
    <property type="entry name" value="Periplasmic binding protein-like II"/>
    <property type="match status" value="2"/>
</dbReference>
<feature type="domain" description="Solute-binding protein family 3/N-terminal" evidence="1">
    <location>
        <begin position="22"/>
        <end position="243"/>
    </location>
</feature>
<dbReference type="InterPro" id="IPR001638">
    <property type="entry name" value="Solute-binding_3/MltF_N"/>
</dbReference>
<comment type="caution">
    <text evidence="2">The sequence shown here is derived from an EMBL/GenBank/DDBJ whole genome shotgun (WGS) entry which is preliminary data.</text>
</comment>